<feature type="compositionally biased region" description="Acidic residues" evidence="1">
    <location>
        <begin position="337"/>
        <end position="355"/>
    </location>
</feature>
<dbReference type="PANTHER" id="PTHR47851">
    <property type="entry name" value="OS06G0588700 PROTEIN-RELATED"/>
    <property type="match status" value="1"/>
</dbReference>
<feature type="compositionally biased region" description="Pro residues" evidence="1">
    <location>
        <begin position="80"/>
        <end position="96"/>
    </location>
</feature>
<evidence type="ECO:0000259" key="2">
    <source>
        <dbReference type="Pfam" id="PF12776"/>
    </source>
</evidence>
<evidence type="ECO:0000313" key="3">
    <source>
        <dbReference type="EMBL" id="WVZ59937.1"/>
    </source>
</evidence>
<dbReference type="PANTHER" id="PTHR47851:SF1">
    <property type="entry name" value="OS06G0588700 PROTEIN"/>
    <property type="match status" value="1"/>
</dbReference>
<evidence type="ECO:0000256" key="1">
    <source>
        <dbReference type="SAM" id="MobiDB-lite"/>
    </source>
</evidence>
<feature type="compositionally biased region" description="Pro residues" evidence="1">
    <location>
        <begin position="35"/>
        <end position="46"/>
    </location>
</feature>
<dbReference type="EMBL" id="CP144746">
    <property type="protein sequence ID" value="WVZ59937.1"/>
    <property type="molecule type" value="Genomic_DNA"/>
</dbReference>
<dbReference type="InterPro" id="IPR024752">
    <property type="entry name" value="Myb/SANT-like_dom"/>
</dbReference>
<feature type="region of interest" description="Disordered" evidence="1">
    <location>
        <begin position="320"/>
        <end position="371"/>
    </location>
</feature>
<feature type="region of interest" description="Disordered" evidence="1">
    <location>
        <begin position="72"/>
        <end position="107"/>
    </location>
</feature>
<reference evidence="3 4" key="1">
    <citation type="submission" date="2024-02" db="EMBL/GenBank/DDBJ databases">
        <title>High-quality chromosome-scale genome assembly of Pensacola bahiagrass (Paspalum notatum Flugge var. saurae).</title>
        <authorList>
            <person name="Vega J.M."/>
            <person name="Podio M."/>
            <person name="Orjuela J."/>
            <person name="Siena L.A."/>
            <person name="Pessino S.C."/>
            <person name="Combes M.C."/>
            <person name="Mariac C."/>
            <person name="Albertini E."/>
            <person name="Pupilli F."/>
            <person name="Ortiz J.P.A."/>
            <person name="Leblanc O."/>
        </authorList>
    </citation>
    <scope>NUCLEOTIDE SEQUENCE [LARGE SCALE GENOMIC DNA]</scope>
    <source>
        <strain evidence="3">R1</strain>
        <tissue evidence="3">Leaf</tissue>
    </source>
</reference>
<protein>
    <recommendedName>
        <fullName evidence="2">Myb/SANT-like domain-containing protein</fullName>
    </recommendedName>
</protein>
<organism evidence="3 4">
    <name type="scientific">Paspalum notatum var. saurae</name>
    <dbReference type="NCBI Taxonomy" id="547442"/>
    <lineage>
        <taxon>Eukaryota</taxon>
        <taxon>Viridiplantae</taxon>
        <taxon>Streptophyta</taxon>
        <taxon>Embryophyta</taxon>
        <taxon>Tracheophyta</taxon>
        <taxon>Spermatophyta</taxon>
        <taxon>Magnoliopsida</taxon>
        <taxon>Liliopsida</taxon>
        <taxon>Poales</taxon>
        <taxon>Poaceae</taxon>
        <taxon>PACMAD clade</taxon>
        <taxon>Panicoideae</taxon>
        <taxon>Andropogonodae</taxon>
        <taxon>Paspaleae</taxon>
        <taxon>Paspalinae</taxon>
        <taxon>Paspalum</taxon>
    </lineage>
</organism>
<dbReference type="AlphaFoldDB" id="A0AAQ3WFR5"/>
<dbReference type="Pfam" id="PF12776">
    <property type="entry name" value="Myb_DNA-bind_3"/>
    <property type="match status" value="1"/>
</dbReference>
<gene>
    <name evidence="3" type="ORF">U9M48_010019</name>
</gene>
<name>A0AAQ3WFR5_PASNO</name>
<proteinExistence type="predicted"/>
<accession>A0AAQ3WFR5</accession>
<feature type="domain" description="Myb/SANT-like" evidence="2">
    <location>
        <begin position="195"/>
        <end position="287"/>
    </location>
</feature>
<keyword evidence="4" id="KW-1185">Reference proteome</keyword>
<sequence>MPTELVIIYGALPLDIYGEQPLPAVLPHPRRIPGCTPPPSRSPPPAQERRLRGSPAVAPLCRAFPGPPLLPACALRRPRPAAPPPLPDGRTPPPQPGSGRGGTPALRPLPVLGRTPPLCLLPASARGGTPPLHASSTPPLPCLNLLVEERRRPSCRCARRQRLPASPRPSPISSRTDVLHCLCIYSIMKDDSGVWGDGKLKIVCEIFAEEVRGKNRSGTHLNRVGYANVIAKFKERTGQTYTKLQFKNKWDKLRKDYSNWKQLGKETGCNWNAVKKLYEAPDWWWKKINDQFKGISKFKDKSLEYEDEMSIMFEDIRNTGDDHWAPTSGEVPHDSEAQAEDEIDKDVNVEDDGGEDTPTSSKAKRRCVVDKEKGKKAKTTGGQWMQEHMAKILELNEKTSASCESMVLARTQAQTEQTTSCSIKDVMDLVKACGATAGTKEHFIATQIFTKKSEREMFMTLDTPDERFQWLMHKYEWMAMDKKG</sequence>
<dbReference type="Proteomes" id="UP001341281">
    <property type="component" value="Chromosome 02"/>
</dbReference>
<feature type="region of interest" description="Disordered" evidence="1">
    <location>
        <begin position="28"/>
        <end position="58"/>
    </location>
</feature>
<evidence type="ECO:0000313" key="4">
    <source>
        <dbReference type="Proteomes" id="UP001341281"/>
    </source>
</evidence>